<name>A0A3A1P7M3_9SPHN</name>
<evidence type="ECO:0000313" key="2">
    <source>
        <dbReference type="EMBL" id="RIV89775.1"/>
    </source>
</evidence>
<gene>
    <name evidence="2" type="ORF">D2V17_05395</name>
</gene>
<protein>
    <submittedName>
        <fullName evidence="2">Thermonuclease family protein</fullName>
    </submittedName>
</protein>
<dbReference type="EMBL" id="QXFM01000057">
    <property type="protein sequence ID" value="RIV89775.1"/>
    <property type="molecule type" value="Genomic_DNA"/>
</dbReference>
<proteinExistence type="predicted"/>
<dbReference type="Gene3D" id="2.40.50.90">
    <property type="match status" value="1"/>
</dbReference>
<dbReference type="AlphaFoldDB" id="A0A3A1P7M3"/>
<dbReference type="InterPro" id="IPR035437">
    <property type="entry name" value="SNase_OB-fold_sf"/>
</dbReference>
<dbReference type="Proteomes" id="UP000265366">
    <property type="component" value="Unassembled WGS sequence"/>
</dbReference>
<dbReference type="SMART" id="SM00318">
    <property type="entry name" value="SNc"/>
    <property type="match status" value="1"/>
</dbReference>
<organism evidence="2 3">
    <name type="scientific">Aurantiacibacter xanthus</name>
    <dbReference type="NCBI Taxonomy" id="1784712"/>
    <lineage>
        <taxon>Bacteria</taxon>
        <taxon>Pseudomonadati</taxon>
        <taxon>Pseudomonadota</taxon>
        <taxon>Alphaproteobacteria</taxon>
        <taxon>Sphingomonadales</taxon>
        <taxon>Erythrobacteraceae</taxon>
        <taxon>Aurantiacibacter</taxon>
    </lineage>
</organism>
<keyword evidence="3" id="KW-1185">Reference proteome</keyword>
<accession>A0A3A1P7M3</accession>
<reference evidence="2 3" key="1">
    <citation type="submission" date="2018-08" db="EMBL/GenBank/DDBJ databases">
        <title>Erythrobacter zhengii sp.nov., a bacterium isolated from deep-sea sediment.</title>
        <authorList>
            <person name="Fang C."/>
            <person name="Wu Y.-H."/>
            <person name="Sun C."/>
            <person name="Wang H."/>
            <person name="Cheng H."/>
            <person name="Meng F.-X."/>
            <person name="Wang C.-S."/>
            <person name="Xu X.-W."/>
        </authorList>
    </citation>
    <scope>NUCLEOTIDE SEQUENCE [LARGE SCALE GENOMIC DNA]</scope>
    <source>
        <strain evidence="2 3">CCTCC AB 2015396</strain>
    </source>
</reference>
<comment type="caution">
    <text evidence="2">The sequence shown here is derived from an EMBL/GenBank/DDBJ whole genome shotgun (WGS) entry which is preliminary data.</text>
</comment>
<dbReference type="InterPro" id="IPR016071">
    <property type="entry name" value="Staphylococal_nuclease_OB-fold"/>
</dbReference>
<evidence type="ECO:0000259" key="1">
    <source>
        <dbReference type="PROSITE" id="PS50830"/>
    </source>
</evidence>
<sequence length="170" mass="18616">MRNGKPARGKRSRQGWFPFVLVGLPLAAFCAVLTIPLEDSIATEILVPASLSPGIDAQFARCSGRVRYTCVVDGDTLWVEGTKIRLADINTPEISKPGCAFESELGERATARLVTLLNSGPFVLERDGPDEDRYGRKLRIAVRNGKSLGDTLVAEGLAEEWTGRRRNWCA</sequence>
<feature type="domain" description="TNase-like" evidence="1">
    <location>
        <begin position="71"/>
        <end position="158"/>
    </location>
</feature>
<dbReference type="PROSITE" id="PS50830">
    <property type="entry name" value="TNASE_3"/>
    <property type="match status" value="1"/>
</dbReference>
<dbReference type="Pfam" id="PF00565">
    <property type="entry name" value="SNase"/>
    <property type="match status" value="1"/>
</dbReference>
<evidence type="ECO:0000313" key="3">
    <source>
        <dbReference type="Proteomes" id="UP000265366"/>
    </source>
</evidence>
<dbReference type="SUPFAM" id="SSF50199">
    <property type="entry name" value="Staphylococcal nuclease"/>
    <property type="match status" value="1"/>
</dbReference>
<dbReference type="OrthoDB" id="7469880at2"/>